<feature type="binding site" evidence="13">
    <location>
        <position position="132"/>
    </location>
    <ligand>
        <name>Na(+)</name>
        <dbReference type="ChEBI" id="CHEBI:29101"/>
        <label>1</label>
    </ligand>
</feature>
<keyword evidence="7" id="KW-0769">Symport</keyword>
<accession>A0A5S6QPW9</accession>
<evidence type="ECO:0000256" key="8">
    <source>
        <dbReference type="ARBA" id="ARBA00022989"/>
    </source>
</evidence>
<keyword evidence="8 14" id="KW-1133">Transmembrane helix</keyword>
<name>A0A5S6QPW9_TRIMR</name>
<dbReference type="GO" id="GO:0051583">
    <property type="term" value="P:dopamine uptake involved in synaptic transmission"/>
    <property type="evidence" value="ECO:0007669"/>
    <property type="project" value="TreeGrafter"/>
</dbReference>
<dbReference type="WBParaSite" id="TMUE_2000009204.1">
    <property type="protein sequence ID" value="TMUE_2000009204.1"/>
    <property type="gene ID" value="WBGene00294748"/>
</dbReference>
<evidence type="ECO:0000256" key="13">
    <source>
        <dbReference type="PIRSR" id="PIRSR600175-1"/>
    </source>
</evidence>
<evidence type="ECO:0000256" key="9">
    <source>
        <dbReference type="ARBA" id="ARBA00023053"/>
    </source>
</evidence>
<dbReference type="GO" id="GO:0042734">
    <property type="term" value="C:presynaptic membrane"/>
    <property type="evidence" value="ECO:0007669"/>
    <property type="project" value="TreeGrafter"/>
</dbReference>
<dbReference type="AlphaFoldDB" id="A0A5S6QPW9"/>
<protein>
    <submittedName>
        <fullName evidence="16">Uncharacterized protein</fullName>
    </submittedName>
</protein>
<evidence type="ECO:0000256" key="2">
    <source>
        <dbReference type="ARBA" id="ARBA00022448"/>
    </source>
</evidence>
<keyword evidence="6" id="KW-0532">Neurotransmitter transport</keyword>
<sequence length="314" mass="34656">MDGIKYYLNPDVSKLFEGQVWIDAAAQVFFSLGPGFGVLLAFSSYNKFRNNVYIDALVTSSINCLTSFLAGFTVFSILGYMSCISGESIENVASEGPGLVFVVYPQALATMPGSTFWSLAFFLMLITLGLDSSFGGSEAIITALSDEFPLIGRHRKIFTACLFSFYFIFDLIMCTQAGVLFIEFANYFAASWGLLIAVMVEALTVSWIYGLDRFIENVRSMIGFKPGIFWRFCWAYASPLLLLSNIIYGFVVHRPLKPHVLCIPLLGIVQVYKASGATLFKKIIAAAQPVPIDDGAVHLSQVLKSQKEEESVML</sequence>
<dbReference type="GO" id="GO:0046872">
    <property type="term" value="F:metal ion binding"/>
    <property type="evidence" value="ECO:0007669"/>
    <property type="project" value="UniProtKB-KW"/>
</dbReference>
<keyword evidence="3" id="KW-1003">Cell membrane</keyword>
<evidence type="ECO:0000256" key="4">
    <source>
        <dbReference type="ARBA" id="ARBA00022692"/>
    </source>
</evidence>
<feature type="transmembrane region" description="Helical" evidence="14">
    <location>
        <begin position="116"/>
        <end position="136"/>
    </location>
</feature>
<evidence type="ECO:0000256" key="1">
    <source>
        <dbReference type="ARBA" id="ARBA00004651"/>
    </source>
</evidence>
<evidence type="ECO:0000256" key="10">
    <source>
        <dbReference type="ARBA" id="ARBA00023136"/>
    </source>
</evidence>
<feature type="transmembrane region" description="Helical" evidence="14">
    <location>
        <begin position="188"/>
        <end position="211"/>
    </location>
</feature>
<evidence type="ECO:0000256" key="6">
    <source>
        <dbReference type="ARBA" id="ARBA00022775"/>
    </source>
</evidence>
<keyword evidence="10 14" id="KW-0472">Membrane</keyword>
<keyword evidence="15" id="KW-1185">Reference proteome</keyword>
<dbReference type="GO" id="GO:0030424">
    <property type="term" value="C:axon"/>
    <property type="evidence" value="ECO:0007669"/>
    <property type="project" value="TreeGrafter"/>
</dbReference>
<dbReference type="GO" id="GO:0005330">
    <property type="term" value="F:dopamine:sodium symporter activity"/>
    <property type="evidence" value="ECO:0007669"/>
    <property type="project" value="TreeGrafter"/>
</dbReference>
<feature type="binding site" evidence="13">
    <location>
        <position position="31"/>
    </location>
    <ligand>
        <name>Na(+)</name>
        <dbReference type="ChEBI" id="CHEBI:29101"/>
        <label>1</label>
    </ligand>
</feature>
<feature type="binding site" evidence="13">
    <location>
        <position position="131"/>
    </location>
    <ligand>
        <name>Na(+)</name>
        <dbReference type="ChEBI" id="CHEBI:29101"/>
        <label>1</label>
    </ligand>
</feature>
<evidence type="ECO:0000313" key="16">
    <source>
        <dbReference type="WBParaSite" id="TMUE_2000009204.1"/>
    </source>
</evidence>
<dbReference type="PROSITE" id="PS50267">
    <property type="entry name" value="NA_NEUROTRAN_SYMP_3"/>
    <property type="match status" value="1"/>
</dbReference>
<dbReference type="PANTHER" id="PTHR11616:SF320">
    <property type="entry name" value="SODIUM-DEPENDENT NORADRENALINE TRANSPORTER"/>
    <property type="match status" value="1"/>
</dbReference>
<evidence type="ECO:0000256" key="3">
    <source>
        <dbReference type="ARBA" id="ARBA00022475"/>
    </source>
</evidence>
<reference evidence="16" key="1">
    <citation type="submission" date="2019-12" db="UniProtKB">
        <authorList>
            <consortium name="WormBaseParasite"/>
        </authorList>
    </citation>
    <scope>IDENTIFICATION</scope>
</reference>
<evidence type="ECO:0000256" key="11">
    <source>
        <dbReference type="ARBA" id="ARBA00023157"/>
    </source>
</evidence>
<feature type="transmembrane region" description="Helical" evidence="14">
    <location>
        <begin position="54"/>
        <end position="78"/>
    </location>
</feature>
<evidence type="ECO:0000256" key="14">
    <source>
        <dbReference type="SAM" id="Phobius"/>
    </source>
</evidence>
<keyword evidence="11" id="KW-1015">Disulfide bond</keyword>
<evidence type="ECO:0000256" key="7">
    <source>
        <dbReference type="ARBA" id="ARBA00022847"/>
    </source>
</evidence>
<keyword evidence="5 13" id="KW-0479">Metal-binding</keyword>
<organism evidence="15 16">
    <name type="scientific">Trichuris muris</name>
    <name type="common">Mouse whipworm</name>
    <dbReference type="NCBI Taxonomy" id="70415"/>
    <lineage>
        <taxon>Eukaryota</taxon>
        <taxon>Metazoa</taxon>
        <taxon>Ecdysozoa</taxon>
        <taxon>Nematoda</taxon>
        <taxon>Enoplea</taxon>
        <taxon>Dorylaimia</taxon>
        <taxon>Trichinellida</taxon>
        <taxon>Trichuridae</taxon>
        <taxon>Trichuris</taxon>
    </lineage>
</organism>
<dbReference type="PANTHER" id="PTHR11616">
    <property type="entry name" value="SODIUM/CHLORIDE DEPENDENT TRANSPORTER"/>
    <property type="match status" value="1"/>
</dbReference>
<feature type="transmembrane region" description="Helical" evidence="14">
    <location>
        <begin position="20"/>
        <end position="42"/>
    </location>
</feature>
<keyword evidence="9 13" id="KW-0915">Sodium</keyword>
<comment type="subcellular location">
    <subcellularLocation>
        <location evidence="1">Cell membrane</location>
        <topology evidence="1">Multi-pass membrane protein</topology>
    </subcellularLocation>
</comment>
<dbReference type="GO" id="GO:0015874">
    <property type="term" value="P:norepinephrine transport"/>
    <property type="evidence" value="ECO:0007669"/>
    <property type="project" value="TreeGrafter"/>
</dbReference>
<dbReference type="STRING" id="70415.A0A5S6QPW9"/>
<feature type="transmembrane region" description="Helical" evidence="14">
    <location>
        <begin position="232"/>
        <end position="251"/>
    </location>
</feature>
<dbReference type="Proteomes" id="UP000046395">
    <property type="component" value="Unassembled WGS sequence"/>
</dbReference>
<evidence type="ECO:0000313" key="15">
    <source>
        <dbReference type="Proteomes" id="UP000046395"/>
    </source>
</evidence>
<keyword evidence="2" id="KW-0813">Transport</keyword>
<keyword evidence="4 14" id="KW-0812">Transmembrane</keyword>
<feature type="binding site" evidence="13">
    <location>
        <position position="63"/>
    </location>
    <ligand>
        <name>Na(+)</name>
        <dbReference type="ChEBI" id="CHEBI:29101"/>
        <label>1</label>
    </ligand>
</feature>
<dbReference type="InterPro" id="IPR000175">
    <property type="entry name" value="Na/ntran_symport"/>
</dbReference>
<proteinExistence type="predicted"/>
<dbReference type="InterPro" id="IPR037272">
    <property type="entry name" value="SNS_sf"/>
</dbReference>
<evidence type="ECO:0000256" key="5">
    <source>
        <dbReference type="ARBA" id="ARBA00022723"/>
    </source>
</evidence>
<dbReference type="SUPFAM" id="SSF161070">
    <property type="entry name" value="SNF-like"/>
    <property type="match status" value="1"/>
</dbReference>
<dbReference type="Pfam" id="PF00209">
    <property type="entry name" value="SNF"/>
    <property type="match status" value="1"/>
</dbReference>
<feature type="transmembrane region" description="Helical" evidence="14">
    <location>
        <begin position="157"/>
        <end position="182"/>
    </location>
</feature>
<feature type="binding site" evidence="13">
    <location>
        <position position="128"/>
    </location>
    <ligand>
        <name>Na(+)</name>
        <dbReference type="ChEBI" id="CHEBI:29101"/>
        <label>1</label>
    </ligand>
</feature>
<keyword evidence="12" id="KW-0325">Glycoprotein</keyword>
<dbReference type="GO" id="GO:0032809">
    <property type="term" value="C:neuronal cell body membrane"/>
    <property type="evidence" value="ECO:0007669"/>
    <property type="project" value="TreeGrafter"/>
</dbReference>
<dbReference type="GO" id="GO:0006865">
    <property type="term" value="P:amino acid transport"/>
    <property type="evidence" value="ECO:0007669"/>
    <property type="project" value="TreeGrafter"/>
</dbReference>
<dbReference type="PRINTS" id="PR00176">
    <property type="entry name" value="NANEUSMPORT"/>
</dbReference>
<evidence type="ECO:0000256" key="12">
    <source>
        <dbReference type="ARBA" id="ARBA00023180"/>
    </source>
</evidence>